<evidence type="ECO:0000313" key="7">
    <source>
        <dbReference type="Proteomes" id="UP000276770"/>
    </source>
</evidence>
<accession>A0A3L7JW30</accession>
<comment type="caution">
    <text evidence="6">The sequence shown here is derived from an EMBL/GenBank/DDBJ whole genome shotgun (WGS) entry which is preliminary data.</text>
</comment>
<dbReference type="InterPro" id="IPR000064">
    <property type="entry name" value="NLP_P60_dom"/>
</dbReference>
<dbReference type="InterPro" id="IPR038765">
    <property type="entry name" value="Papain-like_cys_pep_sf"/>
</dbReference>
<dbReference type="AlphaFoldDB" id="A0A3L7JW30"/>
<comment type="similarity">
    <text evidence="1">Belongs to the peptidase C40 family.</text>
</comment>
<evidence type="ECO:0000256" key="1">
    <source>
        <dbReference type="ARBA" id="ARBA00007074"/>
    </source>
</evidence>
<dbReference type="Proteomes" id="UP000276770">
    <property type="component" value="Unassembled WGS sequence"/>
</dbReference>
<dbReference type="PANTHER" id="PTHR47053">
    <property type="entry name" value="MUREIN DD-ENDOPEPTIDASE MEPH-RELATED"/>
    <property type="match status" value="1"/>
</dbReference>
<dbReference type="RefSeq" id="WP_121681410.1">
    <property type="nucleotide sequence ID" value="NZ_RCVZ01000010.1"/>
</dbReference>
<keyword evidence="7" id="KW-1185">Reference proteome</keyword>
<dbReference type="GO" id="GO:0006508">
    <property type="term" value="P:proteolysis"/>
    <property type="evidence" value="ECO:0007669"/>
    <property type="project" value="UniProtKB-KW"/>
</dbReference>
<evidence type="ECO:0000256" key="4">
    <source>
        <dbReference type="ARBA" id="ARBA00022807"/>
    </source>
</evidence>
<dbReference type="Pfam" id="PF00877">
    <property type="entry name" value="NLPC_P60"/>
    <property type="match status" value="1"/>
</dbReference>
<keyword evidence="4" id="KW-0788">Thiol protease</keyword>
<dbReference type="PANTHER" id="PTHR47053:SF1">
    <property type="entry name" value="MUREIN DD-ENDOPEPTIDASE MEPH-RELATED"/>
    <property type="match status" value="1"/>
</dbReference>
<evidence type="ECO:0000256" key="3">
    <source>
        <dbReference type="ARBA" id="ARBA00022801"/>
    </source>
</evidence>
<dbReference type="OrthoDB" id="9813368at2"/>
<protein>
    <submittedName>
        <fullName evidence="6">NlpC/P60 family protein</fullName>
    </submittedName>
</protein>
<evidence type="ECO:0000313" key="6">
    <source>
        <dbReference type="EMBL" id="RLQ94319.1"/>
    </source>
</evidence>
<dbReference type="SUPFAM" id="SSF54001">
    <property type="entry name" value="Cysteine proteinases"/>
    <property type="match status" value="1"/>
</dbReference>
<dbReference type="GO" id="GO:0008234">
    <property type="term" value="F:cysteine-type peptidase activity"/>
    <property type="evidence" value="ECO:0007669"/>
    <property type="project" value="UniProtKB-KW"/>
</dbReference>
<evidence type="ECO:0000259" key="5">
    <source>
        <dbReference type="PROSITE" id="PS51935"/>
    </source>
</evidence>
<dbReference type="EMBL" id="RCVZ01000010">
    <property type="protein sequence ID" value="RLQ94319.1"/>
    <property type="molecule type" value="Genomic_DNA"/>
</dbReference>
<proteinExistence type="inferred from homology"/>
<feature type="domain" description="NlpC/P60" evidence="5">
    <location>
        <begin position="1"/>
        <end position="130"/>
    </location>
</feature>
<organism evidence="6 7">
    <name type="scientific">Falsibacillus albus</name>
    <dbReference type="NCBI Taxonomy" id="2478915"/>
    <lineage>
        <taxon>Bacteria</taxon>
        <taxon>Bacillati</taxon>
        <taxon>Bacillota</taxon>
        <taxon>Bacilli</taxon>
        <taxon>Bacillales</taxon>
        <taxon>Bacillaceae</taxon>
        <taxon>Falsibacillus</taxon>
    </lineage>
</organism>
<keyword evidence="2" id="KW-0645">Protease</keyword>
<dbReference type="InterPro" id="IPR051202">
    <property type="entry name" value="Peptidase_C40"/>
</dbReference>
<dbReference type="PROSITE" id="PS51935">
    <property type="entry name" value="NLPC_P60"/>
    <property type="match status" value="1"/>
</dbReference>
<sequence length="130" mass="15014">MLVKKIISTGLRYRGIPYVFNAPPFQASTFDCSSFIQYIFQKNGIKLPRNSRRQFMAGKRVGLENIREGDLLFFTTESRKHKRGIKKIGHVALYIGRNKMLHTTRDAGLVHIAPLDDYWRSVFIGAKRII</sequence>
<name>A0A3L7JW30_9BACI</name>
<dbReference type="Gene3D" id="3.90.1720.10">
    <property type="entry name" value="endopeptidase domain like (from Nostoc punctiforme)"/>
    <property type="match status" value="1"/>
</dbReference>
<gene>
    <name evidence="6" type="ORF">D9X91_14785</name>
</gene>
<reference evidence="6 7" key="1">
    <citation type="submission" date="2018-10" db="EMBL/GenBank/DDBJ databases">
        <title>Falsibacillus sp. genome draft.</title>
        <authorList>
            <person name="Shi S."/>
        </authorList>
    </citation>
    <scope>NUCLEOTIDE SEQUENCE [LARGE SCALE GENOMIC DNA]</scope>
    <source>
        <strain evidence="6 7">GY 10110</strain>
    </source>
</reference>
<evidence type="ECO:0000256" key="2">
    <source>
        <dbReference type="ARBA" id="ARBA00022670"/>
    </source>
</evidence>
<keyword evidence="3" id="KW-0378">Hydrolase</keyword>